<name>M6VW01_9LEPT</name>
<proteinExistence type="predicted"/>
<feature type="domain" description="Histidine kinase/HSP90-like ATPase" evidence="1">
    <location>
        <begin position="2"/>
        <end position="35"/>
    </location>
</feature>
<dbReference type="Pfam" id="PF02518">
    <property type="entry name" value="HATPase_c"/>
    <property type="match status" value="1"/>
</dbReference>
<sequence length="38" mass="4277">MGLGLDICKKIIDSFGGKIEFQTAPGRTKFSVWLRSEF</sequence>
<accession>M6VW01</accession>
<gene>
    <name evidence="2" type="ORF">LEP1GSC161_0372</name>
</gene>
<dbReference type="InterPro" id="IPR036890">
    <property type="entry name" value="HATPase_C_sf"/>
</dbReference>
<dbReference type="Proteomes" id="UP000012149">
    <property type="component" value="Unassembled WGS sequence"/>
</dbReference>
<comment type="caution">
    <text evidence="2">The sequence shown here is derived from an EMBL/GenBank/DDBJ whole genome shotgun (WGS) entry which is preliminary data.</text>
</comment>
<dbReference type="EMBL" id="AKWE02000128">
    <property type="protein sequence ID" value="EMO57194.1"/>
    <property type="molecule type" value="Genomic_DNA"/>
</dbReference>
<evidence type="ECO:0000313" key="2">
    <source>
        <dbReference type="EMBL" id="EMO57194.1"/>
    </source>
</evidence>
<dbReference type="SUPFAM" id="SSF55874">
    <property type="entry name" value="ATPase domain of HSP90 chaperone/DNA topoisomerase II/histidine kinase"/>
    <property type="match status" value="1"/>
</dbReference>
<organism evidence="2 3">
    <name type="scientific">Leptospira santarosai str. CBC1416</name>
    <dbReference type="NCBI Taxonomy" id="1193059"/>
    <lineage>
        <taxon>Bacteria</taxon>
        <taxon>Pseudomonadati</taxon>
        <taxon>Spirochaetota</taxon>
        <taxon>Spirochaetia</taxon>
        <taxon>Leptospirales</taxon>
        <taxon>Leptospiraceae</taxon>
        <taxon>Leptospira</taxon>
    </lineage>
</organism>
<dbReference type="AlphaFoldDB" id="M6VW01"/>
<protein>
    <submittedName>
        <fullName evidence="2">GHKL domain protein</fullName>
    </submittedName>
</protein>
<evidence type="ECO:0000259" key="1">
    <source>
        <dbReference type="Pfam" id="PF02518"/>
    </source>
</evidence>
<dbReference type="InterPro" id="IPR003594">
    <property type="entry name" value="HATPase_dom"/>
</dbReference>
<evidence type="ECO:0000313" key="3">
    <source>
        <dbReference type="Proteomes" id="UP000012149"/>
    </source>
</evidence>
<dbReference type="Gene3D" id="3.30.565.10">
    <property type="entry name" value="Histidine kinase-like ATPase, C-terminal domain"/>
    <property type="match status" value="1"/>
</dbReference>
<reference evidence="2 3" key="1">
    <citation type="submission" date="2013-01" db="EMBL/GenBank/DDBJ databases">
        <authorList>
            <person name="Harkins D.M."/>
            <person name="Durkin A.S."/>
            <person name="Brinkac L.M."/>
            <person name="Haft D.H."/>
            <person name="Selengut J.D."/>
            <person name="Sanka R."/>
            <person name="DePew J."/>
            <person name="Purushe J."/>
            <person name="Matthias M.A."/>
            <person name="Vinetz J.M."/>
            <person name="Sutton G.G."/>
            <person name="Nierman W.C."/>
            <person name="Fouts D.E."/>
        </authorList>
    </citation>
    <scope>NUCLEOTIDE SEQUENCE [LARGE SCALE GENOMIC DNA]</scope>
    <source>
        <strain evidence="2 3">CBC1416</strain>
    </source>
</reference>